<proteinExistence type="predicted"/>
<evidence type="ECO:0000313" key="3">
    <source>
        <dbReference type="Proteomes" id="UP000633509"/>
    </source>
</evidence>
<feature type="region of interest" description="Disordered" evidence="1">
    <location>
        <begin position="1"/>
        <end position="33"/>
    </location>
</feature>
<dbReference type="Proteomes" id="UP000633509">
    <property type="component" value="Unassembled WGS sequence"/>
</dbReference>
<sequence length="33" mass="3495">MIASRLDERKGGTFEGVEPAGRQSGMRDEGGAE</sequence>
<evidence type="ECO:0000313" key="2">
    <source>
        <dbReference type="EMBL" id="MBE1587263.1"/>
    </source>
</evidence>
<feature type="compositionally biased region" description="Basic and acidic residues" evidence="1">
    <location>
        <begin position="1"/>
        <end position="12"/>
    </location>
</feature>
<keyword evidence="3" id="KW-1185">Reference proteome</keyword>
<protein>
    <submittedName>
        <fullName evidence="2">Uncharacterized protein</fullName>
    </submittedName>
</protein>
<gene>
    <name evidence="2" type="ORF">H4W80_005521</name>
</gene>
<dbReference type="EMBL" id="JADBEK010000001">
    <property type="protein sequence ID" value="MBE1587263.1"/>
    <property type="molecule type" value="Genomic_DNA"/>
</dbReference>
<evidence type="ECO:0000256" key="1">
    <source>
        <dbReference type="SAM" id="MobiDB-lite"/>
    </source>
</evidence>
<comment type="caution">
    <text evidence="2">The sequence shown here is derived from an EMBL/GenBank/DDBJ whole genome shotgun (WGS) entry which is preliminary data.</text>
</comment>
<reference evidence="2 3" key="1">
    <citation type="submission" date="2020-10" db="EMBL/GenBank/DDBJ databases">
        <title>Sequencing the genomes of 1000 actinobacteria strains.</title>
        <authorList>
            <person name="Klenk H.-P."/>
        </authorList>
    </citation>
    <scope>NUCLEOTIDE SEQUENCE [LARGE SCALE GENOMIC DNA]</scope>
    <source>
        <strain evidence="2 3">DSM 43173</strain>
    </source>
</reference>
<organism evidence="2 3">
    <name type="scientific">Nonomuraea angiospora</name>
    <dbReference type="NCBI Taxonomy" id="46172"/>
    <lineage>
        <taxon>Bacteria</taxon>
        <taxon>Bacillati</taxon>
        <taxon>Actinomycetota</taxon>
        <taxon>Actinomycetes</taxon>
        <taxon>Streptosporangiales</taxon>
        <taxon>Streptosporangiaceae</taxon>
        <taxon>Nonomuraea</taxon>
    </lineage>
</organism>
<accession>A0ABR9M406</accession>
<name>A0ABR9M406_9ACTN</name>